<name>A0A074ZVX2_OPIVI</name>
<evidence type="ECO:0000313" key="2">
    <source>
        <dbReference type="Proteomes" id="UP000054324"/>
    </source>
</evidence>
<dbReference type="CTD" id="20326025"/>
<dbReference type="Proteomes" id="UP000054324">
    <property type="component" value="Unassembled WGS sequence"/>
</dbReference>
<keyword evidence="2" id="KW-1185">Reference proteome</keyword>
<dbReference type="KEGG" id="ovi:T265_11857"/>
<evidence type="ECO:0000313" key="1">
    <source>
        <dbReference type="EMBL" id="KER19334.1"/>
    </source>
</evidence>
<reference evidence="1 2" key="1">
    <citation type="submission" date="2013-11" db="EMBL/GenBank/DDBJ databases">
        <title>Opisthorchis viverrini - life in the bile duct.</title>
        <authorList>
            <person name="Young N.D."/>
            <person name="Nagarajan N."/>
            <person name="Lin S.J."/>
            <person name="Korhonen P.K."/>
            <person name="Jex A.R."/>
            <person name="Hall R.S."/>
            <person name="Safavi-Hemami H."/>
            <person name="Kaewkong W."/>
            <person name="Bertrand D."/>
            <person name="Gao S."/>
            <person name="Seet Q."/>
            <person name="Wongkham S."/>
            <person name="Teh B.T."/>
            <person name="Wongkham C."/>
            <person name="Intapan P.M."/>
            <person name="Maleewong W."/>
            <person name="Yang X."/>
            <person name="Hu M."/>
            <person name="Wang Z."/>
            <person name="Hofmann A."/>
            <person name="Sternberg P.W."/>
            <person name="Tan P."/>
            <person name="Wang J."/>
            <person name="Gasser R.B."/>
        </authorList>
    </citation>
    <scope>NUCLEOTIDE SEQUENCE [LARGE SCALE GENOMIC DNA]</scope>
</reference>
<dbReference type="RefSeq" id="XP_009176918.1">
    <property type="nucleotide sequence ID" value="XM_009178654.1"/>
</dbReference>
<sequence length="123" mass="14073">MEPKTQLMKDISPCRVIDKPLLIYLWPTVINLDIRVIASPCESFGLSIECIASDRGEAVKNLCMWINTSDCCPKLSVFLLLANDLELNEDAWQTDNEDSEIRFTTWYAKENPLPFSDICNEQN</sequence>
<protein>
    <submittedName>
        <fullName evidence="1">Uncharacterized protein</fullName>
    </submittedName>
</protein>
<dbReference type="GeneID" id="20326025"/>
<accession>A0A074ZVX2</accession>
<organism evidence="1 2">
    <name type="scientific">Opisthorchis viverrini</name>
    <name type="common">Southeast Asian liver fluke</name>
    <dbReference type="NCBI Taxonomy" id="6198"/>
    <lineage>
        <taxon>Eukaryota</taxon>
        <taxon>Metazoa</taxon>
        <taxon>Spiralia</taxon>
        <taxon>Lophotrochozoa</taxon>
        <taxon>Platyhelminthes</taxon>
        <taxon>Trematoda</taxon>
        <taxon>Digenea</taxon>
        <taxon>Opisthorchiida</taxon>
        <taxon>Opisthorchiata</taxon>
        <taxon>Opisthorchiidae</taxon>
        <taxon>Opisthorchis</taxon>
    </lineage>
</organism>
<dbReference type="EMBL" id="KL597240">
    <property type="protein sequence ID" value="KER19334.1"/>
    <property type="molecule type" value="Genomic_DNA"/>
</dbReference>
<dbReference type="AlphaFoldDB" id="A0A074ZVX2"/>
<gene>
    <name evidence="1" type="ORF">T265_11857</name>
</gene>
<proteinExistence type="predicted"/>